<reference evidence="2 3" key="1">
    <citation type="submission" date="2017-04" db="EMBL/GenBank/DDBJ databases">
        <authorList>
            <person name="Lin X.B."/>
            <person name="Stothard P."/>
            <person name="Tasseva G."/>
            <person name="Walter J."/>
        </authorList>
    </citation>
    <scope>NUCLEOTIDE SEQUENCE [LARGE SCALE GENOMIC DNA]</scope>
    <source>
        <strain evidence="2 3">117c</strain>
    </source>
</reference>
<dbReference type="Pfam" id="PF02661">
    <property type="entry name" value="Fic"/>
    <property type="match status" value="1"/>
</dbReference>
<dbReference type="AlphaFoldDB" id="A0A9X6RW13"/>
<sequence>MGFKYLTESELIYINKIVLEFTDEKQDVIQYPEGLSIIIQQPKQILFGHELYPNIWLKAAFILQKITKKHIFTDGNKRTAYVATKLFLKKNGYHLSLNKSEGIALILGVTTAADSEDEMIKVATILKKNSSKC</sequence>
<dbReference type="PROSITE" id="PS51459">
    <property type="entry name" value="FIDO"/>
    <property type="match status" value="1"/>
</dbReference>
<dbReference type="SUPFAM" id="SSF140931">
    <property type="entry name" value="Fic-like"/>
    <property type="match status" value="1"/>
</dbReference>
<feature type="domain" description="Fido" evidence="1">
    <location>
        <begin position="6"/>
        <end position="128"/>
    </location>
</feature>
<dbReference type="Proteomes" id="UP000215693">
    <property type="component" value="Unassembled WGS sequence"/>
</dbReference>
<evidence type="ECO:0000259" key="1">
    <source>
        <dbReference type="PROSITE" id="PS51459"/>
    </source>
</evidence>
<comment type="caution">
    <text evidence="2">The sequence shown here is derived from an EMBL/GenBank/DDBJ whole genome shotgun (WGS) entry which is preliminary data.</text>
</comment>
<dbReference type="PANTHER" id="PTHR39426:SF1">
    <property type="entry name" value="HOMOLOGY TO DEATH-ON-CURING PROTEIN OF PHAGE P1"/>
    <property type="match status" value="1"/>
</dbReference>
<dbReference type="InterPro" id="IPR053737">
    <property type="entry name" value="Type_II_TA_Toxin"/>
</dbReference>
<reference evidence="2 3" key="2">
    <citation type="submission" date="2017-09" db="EMBL/GenBank/DDBJ databases">
        <title>Tripartite evolution among Lactobacillus johnsonii, Lactobacillus taiwanensis, Lactobacillus reuteri and their rodent host.</title>
        <authorList>
            <person name="Wang T."/>
            <person name="Knowles S."/>
            <person name="Cheng C."/>
        </authorList>
    </citation>
    <scope>NUCLEOTIDE SEQUENCE [LARGE SCALE GENOMIC DNA]</scope>
    <source>
        <strain evidence="2 3">117c</strain>
    </source>
</reference>
<evidence type="ECO:0000313" key="2">
    <source>
        <dbReference type="EMBL" id="OYS13399.1"/>
    </source>
</evidence>
<dbReference type="InterPro" id="IPR003812">
    <property type="entry name" value="Fido"/>
</dbReference>
<protein>
    <submittedName>
        <fullName evidence="2">Death-on-curing family protein</fullName>
    </submittedName>
</protein>
<accession>A0A9X6RW13</accession>
<dbReference type="Gene3D" id="1.20.120.1870">
    <property type="entry name" value="Fic/DOC protein, Fido domain"/>
    <property type="match status" value="1"/>
</dbReference>
<proteinExistence type="predicted"/>
<dbReference type="GO" id="GO:0016301">
    <property type="term" value="F:kinase activity"/>
    <property type="evidence" value="ECO:0007669"/>
    <property type="project" value="InterPro"/>
</dbReference>
<gene>
    <name evidence="2" type="ORF">CBF50_04535</name>
</gene>
<dbReference type="RefSeq" id="WP_094497791.1">
    <property type="nucleotide sequence ID" value="NZ_NGOD01000033.1"/>
</dbReference>
<evidence type="ECO:0000313" key="3">
    <source>
        <dbReference type="Proteomes" id="UP000215693"/>
    </source>
</evidence>
<dbReference type="InterPro" id="IPR006440">
    <property type="entry name" value="Doc"/>
</dbReference>
<dbReference type="NCBIfam" id="TIGR01550">
    <property type="entry name" value="DOC_P1"/>
    <property type="match status" value="1"/>
</dbReference>
<dbReference type="InterPro" id="IPR036597">
    <property type="entry name" value="Fido-like_dom_sf"/>
</dbReference>
<organism evidence="2 3">
    <name type="scientific">Lactobacillus johnsonii</name>
    <dbReference type="NCBI Taxonomy" id="33959"/>
    <lineage>
        <taxon>Bacteria</taxon>
        <taxon>Bacillati</taxon>
        <taxon>Bacillota</taxon>
        <taxon>Bacilli</taxon>
        <taxon>Lactobacillales</taxon>
        <taxon>Lactobacillaceae</taxon>
        <taxon>Lactobacillus</taxon>
    </lineage>
</organism>
<name>A0A9X6RW13_LACJH</name>
<dbReference type="PANTHER" id="PTHR39426">
    <property type="entry name" value="HOMOLOGY TO DEATH-ON-CURING PROTEIN OF PHAGE P1"/>
    <property type="match status" value="1"/>
</dbReference>
<dbReference type="EMBL" id="NGOH01000044">
    <property type="protein sequence ID" value="OYS13399.1"/>
    <property type="molecule type" value="Genomic_DNA"/>
</dbReference>